<accession>A0A8T1A7P4</accession>
<evidence type="ECO:0000256" key="1">
    <source>
        <dbReference type="PROSITE-ProRule" id="PRU00047"/>
    </source>
</evidence>
<dbReference type="Pfam" id="PF00098">
    <property type="entry name" value="zf-CCHC"/>
    <property type="match status" value="1"/>
</dbReference>
<reference evidence="4" key="1">
    <citation type="submission" date="2018-10" db="EMBL/GenBank/DDBJ databases">
        <title>Effector identification in a new, highly contiguous assembly of the strawberry crown rot pathogen Phytophthora cactorum.</title>
        <authorList>
            <person name="Armitage A.D."/>
            <person name="Nellist C.F."/>
            <person name="Bates H."/>
            <person name="Vickerstaff R.J."/>
            <person name="Harrison R.J."/>
        </authorList>
    </citation>
    <scope>NUCLEOTIDE SEQUENCE</scope>
    <source>
        <strain evidence="4">4032</strain>
    </source>
</reference>
<feature type="compositionally biased region" description="Low complexity" evidence="2">
    <location>
        <begin position="1"/>
        <end position="14"/>
    </location>
</feature>
<evidence type="ECO:0000256" key="2">
    <source>
        <dbReference type="SAM" id="MobiDB-lite"/>
    </source>
</evidence>
<comment type="caution">
    <text evidence="4">The sequence shown here is derived from an EMBL/GenBank/DDBJ whole genome shotgun (WGS) entry which is preliminary data.</text>
</comment>
<dbReference type="InterPro" id="IPR036875">
    <property type="entry name" value="Znf_CCHC_sf"/>
</dbReference>
<sequence>MDAGSRTLRASARTRNSRRRSGKFEPPNNEFRSRADFLDLQQGKHDVHAYAQRARYLVSNIVTNPMDEATNVATFMKGLRDGPVKTYLFREYPSTLEAAITLAIQGAFSLRQAKLHVNVPRMTRPVMRTGGPEPMDLSNATATGHQQRNNSSVRCFRCGYTGHYARECTAAVYKAGADVAMPGIAAINQKTRGTVGAGCPTGSAVTRVYNGHATRKTAAPSERDSHCKKQVDKPNLVILKICSKRENSLRALVDSGASNSFVRHQSLPKLNFEDVDTPRSVLEVRLATGATARTEKRVT</sequence>
<dbReference type="PANTHER" id="PTHR15503">
    <property type="entry name" value="LDOC1 RELATED"/>
    <property type="match status" value="1"/>
</dbReference>
<dbReference type="PROSITE" id="PS00141">
    <property type="entry name" value="ASP_PROTEASE"/>
    <property type="match status" value="1"/>
</dbReference>
<dbReference type="InterPro" id="IPR001878">
    <property type="entry name" value="Znf_CCHC"/>
</dbReference>
<dbReference type="GO" id="GO:0006508">
    <property type="term" value="P:proteolysis"/>
    <property type="evidence" value="ECO:0007669"/>
    <property type="project" value="InterPro"/>
</dbReference>
<dbReference type="GO" id="GO:0008270">
    <property type="term" value="F:zinc ion binding"/>
    <property type="evidence" value="ECO:0007669"/>
    <property type="project" value="UniProtKB-KW"/>
</dbReference>
<dbReference type="Gene3D" id="4.10.60.10">
    <property type="entry name" value="Zinc finger, CCHC-type"/>
    <property type="match status" value="1"/>
</dbReference>
<proteinExistence type="predicted"/>
<keyword evidence="1" id="KW-0863">Zinc-finger</keyword>
<evidence type="ECO:0000313" key="4">
    <source>
        <dbReference type="EMBL" id="KAG2873178.1"/>
    </source>
</evidence>
<dbReference type="PROSITE" id="PS50158">
    <property type="entry name" value="ZF_CCHC"/>
    <property type="match status" value="1"/>
</dbReference>
<name>A0A8T1A7P4_9STRA</name>
<evidence type="ECO:0000313" key="5">
    <source>
        <dbReference type="Proteomes" id="UP000774804"/>
    </source>
</evidence>
<dbReference type="Proteomes" id="UP000774804">
    <property type="component" value="Unassembled WGS sequence"/>
</dbReference>
<dbReference type="PANTHER" id="PTHR15503:SF22">
    <property type="entry name" value="TRANSPOSON TY3-I GAG POLYPROTEIN"/>
    <property type="match status" value="1"/>
</dbReference>
<dbReference type="GO" id="GO:0003676">
    <property type="term" value="F:nucleic acid binding"/>
    <property type="evidence" value="ECO:0007669"/>
    <property type="project" value="InterPro"/>
</dbReference>
<gene>
    <name evidence="4" type="ORF">PC115_g24419</name>
</gene>
<dbReference type="VEuPathDB" id="FungiDB:PC110_g21782"/>
<dbReference type="GO" id="GO:0004190">
    <property type="term" value="F:aspartic-type endopeptidase activity"/>
    <property type="evidence" value="ECO:0007669"/>
    <property type="project" value="InterPro"/>
</dbReference>
<evidence type="ECO:0000259" key="3">
    <source>
        <dbReference type="PROSITE" id="PS50158"/>
    </source>
</evidence>
<keyword evidence="1" id="KW-0862">Zinc</keyword>
<dbReference type="InterPro" id="IPR001969">
    <property type="entry name" value="Aspartic_peptidase_AS"/>
</dbReference>
<dbReference type="SUPFAM" id="SSF57756">
    <property type="entry name" value="Retrovirus zinc finger-like domains"/>
    <property type="match status" value="1"/>
</dbReference>
<dbReference type="InterPro" id="IPR005162">
    <property type="entry name" value="Retrotrans_gag_dom"/>
</dbReference>
<dbReference type="EMBL" id="RCMI01003196">
    <property type="protein sequence ID" value="KAG2873178.1"/>
    <property type="molecule type" value="Genomic_DNA"/>
</dbReference>
<dbReference type="SMART" id="SM00343">
    <property type="entry name" value="ZnF_C2HC"/>
    <property type="match status" value="1"/>
</dbReference>
<keyword evidence="1" id="KW-0479">Metal-binding</keyword>
<dbReference type="Pfam" id="PF03732">
    <property type="entry name" value="Retrotrans_gag"/>
    <property type="match status" value="1"/>
</dbReference>
<dbReference type="AlphaFoldDB" id="A0A8T1A7P4"/>
<feature type="domain" description="CCHC-type" evidence="3">
    <location>
        <begin position="154"/>
        <end position="168"/>
    </location>
</feature>
<feature type="region of interest" description="Disordered" evidence="2">
    <location>
        <begin position="1"/>
        <end position="30"/>
    </location>
</feature>
<dbReference type="InterPro" id="IPR032567">
    <property type="entry name" value="RTL1-rel"/>
</dbReference>
<organism evidence="4 5">
    <name type="scientific">Phytophthora cactorum</name>
    <dbReference type="NCBI Taxonomy" id="29920"/>
    <lineage>
        <taxon>Eukaryota</taxon>
        <taxon>Sar</taxon>
        <taxon>Stramenopiles</taxon>
        <taxon>Oomycota</taxon>
        <taxon>Peronosporomycetes</taxon>
        <taxon>Peronosporales</taxon>
        <taxon>Peronosporaceae</taxon>
        <taxon>Phytophthora</taxon>
    </lineage>
</organism>
<protein>
    <recommendedName>
        <fullName evidence="3">CCHC-type domain-containing protein</fullName>
    </recommendedName>
</protein>